<feature type="signal peptide" evidence="6">
    <location>
        <begin position="1"/>
        <end position="25"/>
    </location>
</feature>
<evidence type="ECO:0000256" key="4">
    <source>
        <dbReference type="ARBA" id="ARBA00023139"/>
    </source>
</evidence>
<evidence type="ECO:0000313" key="7">
    <source>
        <dbReference type="EMBL" id="MFC4598418.1"/>
    </source>
</evidence>
<gene>
    <name evidence="7" type="ORF">ACFO3S_09260</name>
</gene>
<keyword evidence="4" id="KW-0564">Palmitate</keyword>
<dbReference type="Proteomes" id="UP001596028">
    <property type="component" value="Unassembled WGS sequence"/>
</dbReference>
<evidence type="ECO:0000256" key="1">
    <source>
        <dbReference type="ARBA" id="ARBA00022475"/>
    </source>
</evidence>
<comment type="caution">
    <text evidence="7">The sequence shown here is derived from an EMBL/GenBank/DDBJ whole genome shotgun (WGS) entry which is preliminary data.</text>
</comment>
<keyword evidence="1" id="KW-1003">Cell membrane</keyword>
<dbReference type="InterPro" id="IPR050490">
    <property type="entry name" value="Bact_solute-bd_prot1"/>
</dbReference>
<dbReference type="RefSeq" id="WP_378094647.1">
    <property type="nucleotide sequence ID" value="NZ_JBHSEP010000005.1"/>
</dbReference>
<keyword evidence="2 6" id="KW-0732">Signal</keyword>
<accession>A0ABV9FBL3</accession>
<organism evidence="7 8">
    <name type="scientific">Cohnella hongkongensis</name>
    <dbReference type="NCBI Taxonomy" id="178337"/>
    <lineage>
        <taxon>Bacteria</taxon>
        <taxon>Bacillati</taxon>
        <taxon>Bacillota</taxon>
        <taxon>Bacilli</taxon>
        <taxon>Bacillales</taxon>
        <taxon>Paenibacillaceae</taxon>
        <taxon>Cohnella</taxon>
    </lineage>
</organism>
<evidence type="ECO:0000313" key="8">
    <source>
        <dbReference type="Proteomes" id="UP001596028"/>
    </source>
</evidence>
<reference evidence="8" key="1">
    <citation type="journal article" date="2019" name="Int. J. Syst. Evol. Microbiol.">
        <title>The Global Catalogue of Microorganisms (GCM) 10K type strain sequencing project: providing services to taxonomists for standard genome sequencing and annotation.</title>
        <authorList>
            <consortium name="The Broad Institute Genomics Platform"/>
            <consortium name="The Broad Institute Genome Sequencing Center for Infectious Disease"/>
            <person name="Wu L."/>
            <person name="Ma J."/>
        </authorList>
    </citation>
    <scope>NUCLEOTIDE SEQUENCE [LARGE SCALE GENOMIC DNA]</scope>
    <source>
        <strain evidence="8">CCUG 49571</strain>
    </source>
</reference>
<dbReference type="EMBL" id="JBHSEP010000005">
    <property type="protein sequence ID" value="MFC4598418.1"/>
    <property type="molecule type" value="Genomic_DNA"/>
</dbReference>
<evidence type="ECO:0000256" key="6">
    <source>
        <dbReference type="SAM" id="SignalP"/>
    </source>
</evidence>
<keyword evidence="8" id="KW-1185">Reference proteome</keyword>
<dbReference type="Gene3D" id="3.40.190.10">
    <property type="entry name" value="Periplasmic binding protein-like II"/>
    <property type="match status" value="2"/>
</dbReference>
<dbReference type="PANTHER" id="PTHR43649:SF33">
    <property type="entry name" value="POLYGALACTURONAN_RHAMNOGALACTURONAN-BINDING PROTEIN YTCQ"/>
    <property type="match status" value="1"/>
</dbReference>
<name>A0ABV9FBL3_9BACL</name>
<dbReference type="Pfam" id="PF01547">
    <property type="entry name" value="SBP_bac_1"/>
    <property type="match status" value="1"/>
</dbReference>
<feature type="chain" id="PRO_5045731288" evidence="6">
    <location>
        <begin position="26"/>
        <end position="531"/>
    </location>
</feature>
<evidence type="ECO:0000256" key="3">
    <source>
        <dbReference type="ARBA" id="ARBA00023136"/>
    </source>
</evidence>
<keyword evidence="3" id="KW-0472">Membrane</keyword>
<dbReference type="InterPro" id="IPR006059">
    <property type="entry name" value="SBP"/>
</dbReference>
<proteinExistence type="predicted"/>
<dbReference type="SUPFAM" id="SSF53850">
    <property type="entry name" value="Periplasmic binding protein-like II"/>
    <property type="match status" value="1"/>
</dbReference>
<dbReference type="PANTHER" id="PTHR43649">
    <property type="entry name" value="ARABINOSE-BINDING PROTEIN-RELATED"/>
    <property type="match status" value="1"/>
</dbReference>
<evidence type="ECO:0000256" key="5">
    <source>
        <dbReference type="ARBA" id="ARBA00023288"/>
    </source>
</evidence>
<sequence>MNRPCRAAAWLLAALLAAVPFAGCAAPSSGGKPPSARSEPMEISVAFWDLAENMMQDDPALRLLEQRLNISIKPIPIKIENYMQQIQMWASTGQLPDVFSVDAVNSQYYRSWRDRGVIKPIPDDLSAYPHLQQYLSLPGVDGLKDDGRLYFIPRQTYDSTDYNVLDRIVVYRWDLARQAGIDKEPETWEEFRTMLKAIVDRDPENKNVQGLTAIGNLLIGGLFWLYSSPAATSDGSGSDFKWIKEDGRYIPAVFSKHSIESLKLLREFYDSGLIDPDLPVTRGEMARDKFAEGKAAALILAGGAQNLDVSIYKERWLKLHPEDTDTDFYNKVKLLKPLPAIDGNRYHAVFKTFWSESYVSAKVDDRKMARILELFDYMNSDEFKEMRRFGLENVDYVKENGRIKPLDPSASVMTKYKAFSTFASLLDWDGMYKLDPDYVGISPEAKEAQRELIDYSMRMTRKQIYEPRLTQLSTPTKDGFTIFDSDDMIRVMISDLPVEAAWQTIIDGYKEKGLDRMVEEVNVRARELGIE</sequence>
<protein>
    <submittedName>
        <fullName evidence="7">Extracellular solute-binding protein</fullName>
    </submittedName>
</protein>
<keyword evidence="5" id="KW-0449">Lipoprotein</keyword>
<evidence type="ECO:0000256" key="2">
    <source>
        <dbReference type="ARBA" id="ARBA00022729"/>
    </source>
</evidence>